<dbReference type="PROSITE" id="PS00547">
    <property type="entry name" value="TRANSGLUTAMINASES"/>
    <property type="match status" value="1"/>
</dbReference>
<dbReference type="InterPro" id="IPR023608">
    <property type="entry name" value="Transglutaminase_animal"/>
</dbReference>
<feature type="compositionally biased region" description="Basic residues" evidence="3">
    <location>
        <begin position="10"/>
        <end position="19"/>
    </location>
</feature>
<proteinExistence type="inferred from homology"/>
<organism evidence="5 6">
    <name type="scientific">Paramormyrops kingsleyae</name>
    <dbReference type="NCBI Taxonomy" id="1676925"/>
    <lineage>
        <taxon>Eukaryota</taxon>
        <taxon>Metazoa</taxon>
        <taxon>Chordata</taxon>
        <taxon>Craniata</taxon>
        <taxon>Vertebrata</taxon>
        <taxon>Euteleostomi</taxon>
        <taxon>Actinopterygii</taxon>
        <taxon>Neopterygii</taxon>
        <taxon>Teleostei</taxon>
        <taxon>Osteoglossocephala</taxon>
        <taxon>Osteoglossomorpha</taxon>
        <taxon>Osteoglossiformes</taxon>
        <taxon>Mormyridae</taxon>
        <taxon>Paramormyrops</taxon>
    </lineage>
</organism>
<dbReference type="InterPro" id="IPR036985">
    <property type="entry name" value="Transglutaminase-like_sf"/>
</dbReference>
<dbReference type="InterPro" id="IPR036238">
    <property type="entry name" value="Transglutaminase_C_sf"/>
</dbReference>
<feature type="active site" evidence="2">
    <location>
        <position position="312"/>
    </location>
</feature>
<dbReference type="Pfam" id="PF01841">
    <property type="entry name" value="Transglut_core"/>
    <property type="match status" value="1"/>
</dbReference>
<dbReference type="InterPro" id="IPR050779">
    <property type="entry name" value="Transglutaminase"/>
</dbReference>
<accession>A0A3B3SF06</accession>
<dbReference type="SUPFAM" id="SSF81296">
    <property type="entry name" value="E set domains"/>
    <property type="match status" value="1"/>
</dbReference>
<dbReference type="GO" id="GO:0007399">
    <property type="term" value="P:nervous system development"/>
    <property type="evidence" value="ECO:0007669"/>
    <property type="project" value="UniProtKB-ARBA"/>
</dbReference>
<dbReference type="Gene3D" id="3.90.260.10">
    <property type="entry name" value="Transglutaminase-like"/>
    <property type="match status" value="1"/>
</dbReference>
<dbReference type="FunFam" id="3.90.260.10:FF:000002">
    <property type="entry name" value="Erythrocyte membrane protein band 4.2"/>
    <property type="match status" value="1"/>
</dbReference>
<dbReference type="InterPro" id="IPR001102">
    <property type="entry name" value="Transglutaminase_N"/>
</dbReference>
<keyword evidence="6" id="KW-1185">Reference proteome</keyword>
<dbReference type="FunFam" id="2.60.40.10:FF:000171">
    <property type="entry name" value="protein-glutamine gamma-glutamyltransferase 6"/>
    <property type="match status" value="1"/>
</dbReference>
<dbReference type="STRING" id="1676925.ENSPKIP00000029337"/>
<dbReference type="SUPFAM" id="SSF49309">
    <property type="entry name" value="Transglutaminase, two C-terminal domains"/>
    <property type="match status" value="2"/>
</dbReference>
<comment type="similarity">
    <text evidence="1">Belongs to the transglutaminase superfamily. Transglutaminase family.</text>
</comment>
<dbReference type="GO" id="GO:0003810">
    <property type="term" value="F:protein-glutamine gamma-glutamyltransferase activity"/>
    <property type="evidence" value="ECO:0007669"/>
    <property type="project" value="InterPro"/>
</dbReference>
<dbReference type="InterPro" id="IPR038765">
    <property type="entry name" value="Papain-like_cys_pep_sf"/>
</dbReference>
<dbReference type="SMART" id="SM00460">
    <property type="entry name" value="TGc"/>
    <property type="match status" value="1"/>
</dbReference>
<evidence type="ECO:0000256" key="2">
    <source>
        <dbReference type="PIRSR" id="PIRSR000459-1"/>
    </source>
</evidence>
<dbReference type="InterPro" id="IPR013783">
    <property type="entry name" value="Ig-like_fold"/>
</dbReference>
<dbReference type="GO" id="GO:0072378">
    <property type="term" value="P:blood coagulation, fibrin clot formation"/>
    <property type="evidence" value="ECO:0007669"/>
    <property type="project" value="TreeGrafter"/>
</dbReference>
<dbReference type="InterPro" id="IPR008958">
    <property type="entry name" value="Transglutaminase_C"/>
</dbReference>
<protein>
    <submittedName>
        <fullName evidence="5">Coagulation factor XIII A chain</fullName>
    </submittedName>
</protein>
<dbReference type="Proteomes" id="UP000261540">
    <property type="component" value="Unplaced"/>
</dbReference>
<evidence type="ECO:0000259" key="4">
    <source>
        <dbReference type="SMART" id="SM00460"/>
    </source>
</evidence>
<reference evidence="5" key="1">
    <citation type="submission" date="2025-08" db="UniProtKB">
        <authorList>
            <consortium name="Ensembl"/>
        </authorList>
    </citation>
    <scope>IDENTIFICATION</scope>
</reference>
<dbReference type="InterPro" id="IPR002931">
    <property type="entry name" value="Transglutaminase-like"/>
</dbReference>
<dbReference type="SUPFAM" id="SSF54001">
    <property type="entry name" value="Cysteine proteinases"/>
    <property type="match status" value="1"/>
</dbReference>
<dbReference type="PANTHER" id="PTHR11590:SF42">
    <property type="entry name" value="COAGULATION FACTOR XIII A CHAIN"/>
    <property type="match status" value="1"/>
</dbReference>
<feature type="domain" description="Transglutaminase-like" evidence="4">
    <location>
        <begin position="304"/>
        <end position="397"/>
    </location>
</feature>
<dbReference type="AlphaFoldDB" id="A0A3B3SF06"/>
<evidence type="ECO:0000313" key="6">
    <source>
        <dbReference type="Proteomes" id="UP000261540"/>
    </source>
</evidence>
<reference evidence="5" key="2">
    <citation type="submission" date="2025-09" db="UniProtKB">
        <authorList>
            <consortium name="Ensembl"/>
        </authorList>
    </citation>
    <scope>IDENTIFICATION</scope>
</reference>
<dbReference type="OrthoDB" id="8650269at2759"/>
<dbReference type="GeneTree" id="ENSGT01050000244939"/>
<dbReference type="PANTHER" id="PTHR11590">
    <property type="entry name" value="PROTEIN-GLUTAMINE GAMMA-GLUTAMYLTRANSFERASE"/>
    <property type="match status" value="1"/>
</dbReference>
<evidence type="ECO:0000313" key="5">
    <source>
        <dbReference type="Ensembl" id="ENSPKIP00000029337.1"/>
    </source>
</evidence>
<feature type="active site" evidence="2">
    <location>
        <position position="394"/>
    </location>
</feature>
<dbReference type="Ensembl" id="ENSPKIT00000010134.1">
    <property type="protein sequence ID" value="ENSPKIP00000029337.1"/>
    <property type="gene ID" value="ENSPKIG00000010624.1"/>
</dbReference>
<dbReference type="Pfam" id="PF00927">
    <property type="entry name" value="Transglut_C"/>
    <property type="match status" value="2"/>
</dbReference>
<dbReference type="Gene3D" id="2.60.40.10">
    <property type="entry name" value="Immunoglobulins"/>
    <property type="match status" value="3"/>
</dbReference>
<dbReference type="PIRSF" id="PIRSF000459">
    <property type="entry name" value="TGM_EBP42"/>
    <property type="match status" value="1"/>
</dbReference>
<dbReference type="InterPro" id="IPR014756">
    <property type="entry name" value="Ig_E-set"/>
</dbReference>
<evidence type="ECO:0000256" key="3">
    <source>
        <dbReference type="SAM" id="MobiDB-lite"/>
    </source>
</evidence>
<sequence length="721" mass="80205">MDRVQSSMHTRGRRNHRKACSNAEVDDVSSFQPSGNPRGPAPVDGYLQVTQIDMLMANNRAAHNTDLYSNPLLIVRRGQEFSVQISFNRAYNPGSDRFQLEFRIGGSPQIDQNTAIIVSPNPNENTSWQGRLLQNPSRSILMGITPAETCIVGKYRMYVVVITPAGLVRDKATSQELYVLFNPWAAADSVFMPNQNELGEYILNQTGIIYNGDSNTPIPRPWNFGQFESGILDACLLVMDDATLPLSNRGDPVIVSRQASARLNSPDRVHGVLVGNWSNDFSDGRAPTSWTGSVEILRSFAEKRQPVRYGQCWVFAGIFNTFLRCVGIPSRVITNFNSAHDHGGSITSHIYVHKNGDTDEIRTIDTIWNYHCWNEAYMARPDLPVGLGGWQAVDSTPQETSDGMYRCGPASIYAIKQGMIYYSYDTPFVYSEVDSEVIVTEEEPNGDDEVVNVDQTYVGILILTKGIGQDTWMDITDTYKYPSGSTEEQTAVATAENYGSARDRSALPKEDVEIKVLAENAVIGKDFKLNIQLRNLGRSLYNIDSVVSGNVIYYTGVLGPKINASAFSVKLEPLKTVVQYVEVKAKEYMSKLLDQGNLSFLVMAKIKETRQAISAQSVVTLQGPKLTIEVSGNLKVKQKMYFTVKFTNTLNYHLTNITVTMEGAVIFASKTKTYSHLASMSSFTWTESFTPTKEGQNKLIACLDCALLRQVHGWVDFTIKP</sequence>
<evidence type="ECO:0000256" key="1">
    <source>
        <dbReference type="ARBA" id="ARBA00005968"/>
    </source>
</evidence>
<feature type="active site" evidence="2">
    <location>
        <position position="371"/>
    </location>
</feature>
<dbReference type="Pfam" id="PF00868">
    <property type="entry name" value="Transglut_N"/>
    <property type="match status" value="1"/>
</dbReference>
<name>A0A3B3SF06_9TELE</name>
<feature type="region of interest" description="Disordered" evidence="3">
    <location>
        <begin position="1"/>
        <end position="44"/>
    </location>
</feature>
<dbReference type="InterPro" id="IPR013808">
    <property type="entry name" value="Transglutaminase_AS"/>
</dbReference>